<accession>A0A2S2PLK8</accession>
<name>A0A2S2PLK8_SCHGA</name>
<evidence type="ECO:0000256" key="1">
    <source>
        <dbReference type="ARBA" id="ARBA00022722"/>
    </source>
</evidence>
<evidence type="ECO:0000256" key="2">
    <source>
        <dbReference type="ARBA" id="ARBA00022801"/>
    </source>
</evidence>
<protein>
    <submittedName>
        <fullName evidence="5">ERI1 exoribonuclease 3</fullName>
    </submittedName>
</protein>
<evidence type="ECO:0000313" key="5">
    <source>
        <dbReference type="EMBL" id="MBY30330.1"/>
    </source>
</evidence>
<dbReference type="InterPro" id="IPR013520">
    <property type="entry name" value="Ribonucl_H"/>
</dbReference>
<dbReference type="InterPro" id="IPR012337">
    <property type="entry name" value="RNaseH-like_sf"/>
</dbReference>
<dbReference type="InterPro" id="IPR036397">
    <property type="entry name" value="RNaseH_sf"/>
</dbReference>
<dbReference type="PANTHER" id="PTHR23044">
    <property type="entry name" value="3'-5' EXONUCLEASE ERI1-RELATED"/>
    <property type="match status" value="1"/>
</dbReference>
<evidence type="ECO:0000256" key="3">
    <source>
        <dbReference type="ARBA" id="ARBA00022839"/>
    </source>
</evidence>
<dbReference type="PANTHER" id="PTHR23044:SF61">
    <property type="entry name" value="3'-5' EXORIBONUCLEASE 1-RELATED"/>
    <property type="match status" value="1"/>
</dbReference>
<proteinExistence type="predicted"/>
<gene>
    <name evidence="5" type="primary">Eri3</name>
    <name evidence="5" type="ORF">g.115212</name>
</gene>
<keyword evidence="1" id="KW-0540">Nuclease</keyword>
<evidence type="ECO:0000259" key="4">
    <source>
        <dbReference type="SMART" id="SM00479"/>
    </source>
</evidence>
<feature type="domain" description="Exonuclease" evidence="4">
    <location>
        <begin position="48"/>
        <end position="238"/>
    </location>
</feature>
<dbReference type="GO" id="GO:0003676">
    <property type="term" value="F:nucleic acid binding"/>
    <property type="evidence" value="ECO:0007669"/>
    <property type="project" value="InterPro"/>
</dbReference>
<dbReference type="EMBL" id="GGMR01017711">
    <property type="protein sequence ID" value="MBY30330.1"/>
    <property type="molecule type" value="Transcribed_RNA"/>
</dbReference>
<reference evidence="5" key="1">
    <citation type="submission" date="2018-04" db="EMBL/GenBank/DDBJ databases">
        <title>Transcriptome of Schizaphis graminum biotype I.</title>
        <authorList>
            <person name="Scully E.D."/>
            <person name="Geib S.M."/>
            <person name="Palmer N.A."/>
            <person name="Koch K."/>
            <person name="Bradshaw J."/>
            <person name="Heng-Moss T."/>
            <person name="Sarath G."/>
        </authorList>
    </citation>
    <scope>NUCLEOTIDE SEQUENCE</scope>
</reference>
<organism evidence="5">
    <name type="scientific">Schizaphis graminum</name>
    <name type="common">Green bug aphid</name>
    <dbReference type="NCBI Taxonomy" id="13262"/>
    <lineage>
        <taxon>Eukaryota</taxon>
        <taxon>Metazoa</taxon>
        <taxon>Ecdysozoa</taxon>
        <taxon>Arthropoda</taxon>
        <taxon>Hexapoda</taxon>
        <taxon>Insecta</taxon>
        <taxon>Pterygota</taxon>
        <taxon>Neoptera</taxon>
        <taxon>Paraneoptera</taxon>
        <taxon>Hemiptera</taxon>
        <taxon>Sternorrhyncha</taxon>
        <taxon>Aphidomorpha</taxon>
        <taxon>Aphidoidea</taxon>
        <taxon>Aphididae</taxon>
        <taxon>Aphidini</taxon>
        <taxon>Schizaphis</taxon>
    </lineage>
</organism>
<dbReference type="Pfam" id="PF00929">
    <property type="entry name" value="RNase_T"/>
    <property type="match status" value="1"/>
</dbReference>
<dbReference type="AlphaFoldDB" id="A0A2S2PLK8"/>
<dbReference type="InterPro" id="IPR051274">
    <property type="entry name" value="3-5_Exoribonuclease"/>
</dbReference>
<keyword evidence="3" id="KW-0269">Exonuclease</keyword>
<dbReference type="Gene3D" id="3.30.420.10">
    <property type="entry name" value="Ribonuclease H-like superfamily/Ribonuclease H"/>
    <property type="match status" value="1"/>
</dbReference>
<dbReference type="CDD" id="cd06133">
    <property type="entry name" value="ERI-1_3'hExo_like"/>
    <property type="match status" value="1"/>
</dbReference>
<keyword evidence="2" id="KW-0378">Hydrolase</keyword>
<dbReference type="SMART" id="SM00479">
    <property type="entry name" value="EXOIII"/>
    <property type="match status" value="1"/>
</dbReference>
<dbReference type="GO" id="GO:0000175">
    <property type="term" value="F:3'-5'-RNA exonuclease activity"/>
    <property type="evidence" value="ECO:0007669"/>
    <property type="project" value="InterPro"/>
</dbReference>
<dbReference type="SUPFAM" id="SSF53098">
    <property type="entry name" value="Ribonuclease H-like"/>
    <property type="match status" value="1"/>
</dbReference>
<sequence>MMNFNSLFRLQMFQKYKLVFNKTMFIRSTDKPSTESVIRPNKSQPYTKFFVLDFEATCDNGAHLLKPQEIIEFPCILVEFNTAKGSFDVVSCFHSYVKPIIHTQLTDYCTQLTGITQDMVSNSPPFDDVFLNFCNWHNDHTNMEKEKSIIVTSGNWDIGNMFIEQCKLYPSTIKIPEFMCTWINIKKLFALTMGQYPLGITNMLKRTNSKQFGNIHSGIDDCVNIITIMNQLAQRGCVFQATNKIINV</sequence>
<dbReference type="InterPro" id="IPR047201">
    <property type="entry name" value="ERI-1_3'hExo-like"/>
</dbReference>